<evidence type="ECO:0000259" key="2">
    <source>
        <dbReference type="PROSITE" id="PS51544"/>
    </source>
</evidence>
<dbReference type="SMART" id="SM00143">
    <property type="entry name" value="PI3K_p85B"/>
    <property type="match status" value="1"/>
</dbReference>
<evidence type="ECO:0000313" key="3">
    <source>
        <dbReference type="EMBL" id="KAF7992193.1"/>
    </source>
</evidence>
<dbReference type="OrthoDB" id="67688at2759"/>
<evidence type="ECO:0000313" key="4">
    <source>
        <dbReference type="Proteomes" id="UP000639338"/>
    </source>
</evidence>
<dbReference type="EMBL" id="JACMRX010000003">
    <property type="protein sequence ID" value="KAF7992193.1"/>
    <property type="molecule type" value="Genomic_DNA"/>
</dbReference>
<dbReference type="Gene3D" id="3.10.20.90">
    <property type="entry name" value="Phosphatidylinositol 3-kinase Catalytic Subunit, Chain A, domain 1"/>
    <property type="match status" value="2"/>
</dbReference>
<protein>
    <recommendedName>
        <fullName evidence="2">PI3K-ABD domain-containing protein</fullName>
    </recommendedName>
</protein>
<comment type="similarity">
    <text evidence="1">Belongs to the PI3/PI4-kinase family.</text>
</comment>
<gene>
    <name evidence="3" type="ORF">HCN44_001518</name>
</gene>
<dbReference type="InterPro" id="IPR003113">
    <property type="entry name" value="PI3K_ABD"/>
</dbReference>
<sequence length="229" mass="26473">MNHSNNSGMNHYIDDSMNITKPIMMVEIPETLSYDYWFTKRASDFVELTCLLPNGVVVPLETNRNSTLAEIKDELWDEAIKYPLQVQLNNSESYLFSCINSTNAEAIELRDESRRLCDVKPFCSVLKVIKQLSKKTEEHLDSDISLLIGKGLHEFDSLQNTEVNDFRKKSRVLGEEIALARMNYSWEEKVRYQYPSRLSTSDDIPKTVLDKIKDGNIVLVTKFEHTEVR</sequence>
<accession>A0A835CSE7</accession>
<evidence type="ECO:0000256" key="1">
    <source>
        <dbReference type="PROSITE-ProRule" id="PRU00877"/>
    </source>
</evidence>
<organism evidence="3 4">
    <name type="scientific">Aphidius gifuensis</name>
    <name type="common">Parasitoid wasp</name>
    <dbReference type="NCBI Taxonomy" id="684658"/>
    <lineage>
        <taxon>Eukaryota</taxon>
        <taxon>Metazoa</taxon>
        <taxon>Ecdysozoa</taxon>
        <taxon>Arthropoda</taxon>
        <taxon>Hexapoda</taxon>
        <taxon>Insecta</taxon>
        <taxon>Pterygota</taxon>
        <taxon>Neoptera</taxon>
        <taxon>Endopterygota</taxon>
        <taxon>Hymenoptera</taxon>
        <taxon>Apocrita</taxon>
        <taxon>Ichneumonoidea</taxon>
        <taxon>Braconidae</taxon>
        <taxon>Aphidiinae</taxon>
        <taxon>Aphidius</taxon>
    </lineage>
</organism>
<dbReference type="PROSITE" id="PS51544">
    <property type="entry name" value="PI3K_ABD"/>
    <property type="match status" value="1"/>
</dbReference>
<proteinExistence type="inferred from homology"/>
<feature type="domain" description="PI3K-ABD" evidence="2">
    <location>
        <begin position="42"/>
        <end position="132"/>
    </location>
</feature>
<dbReference type="AlphaFoldDB" id="A0A835CSE7"/>
<dbReference type="InterPro" id="IPR029071">
    <property type="entry name" value="Ubiquitin-like_domsf"/>
</dbReference>
<dbReference type="Pfam" id="PF02192">
    <property type="entry name" value="PI3K_p85B"/>
    <property type="match status" value="1"/>
</dbReference>
<dbReference type="Proteomes" id="UP000639338">
    <property type="component" value="Unassembled WGS sequence"/>
</dbReference>
<dbReference type="SUPFAM" id="SSF54236">
    <property type="entry name" value="Ubiquitin-like"/>
    <property type="match status" value="1"/>
</dbReference>
<name>A0A835CSE7_APHGI</name>
<reference evidence="3 4" key="1">
    <citation type="submission" date="2020-08" db="EMBL/GenBank/DDBJ databases">
        <title>Aphidius gifuensis genome sequencing and assembly.</title>
        <authorList>
            <person name="Du Z."/>
        </authorList>
    </citation>
    <scope>NUCLEOTIDE SEQUENCE [LARGE SCALE GENOMIC DNA]</scope>
    <source>
        <strain evidence="3">YNYX2018</strain>
        <tissue evidence="3">Adults</tissue>
    </source>
</reference>
<comment type="caution">
    <text evidence="3">The sequence shown here is derived from an EMBL/GenBank/DDBJ whole genome shotgun (WGS) entry which is preliminary data.</text>
</comment>
<keyword evidence="4" id="KW-1185">Reference proteome</keyword>